<dbReference type="InterPro" id="IPR045319">
    <property type="entry name" value="KAT/AKT"/>
</dbReference>
<dbReference type="Pfam" id="PF00520">
    <property type="entry name" value="Ion_trans"/>
    <property type="match status" value="1"/>
</dbReference>
<evidence type="ECO:0000256" key="4">
    <source>
        <dbReference type="ARBA" id="ARBA00023136"/>
    </source>
</evidence>
<dbReference type="PaxDb" id="55529-EKX43259"/>
<feature type="transmembrane region" description="Helical" evidence="6">
    <location>
        <begin position="290"/>
        <end position="309"/>
    </location>
</feature>
<feature type="domain" description="Ion transport" evidence="7">
    <location>
        <begin position="88"/>
        <end position="338"/>
    </location>
</feature>
<dbReference type="eggNOG" id="KOG0498">
    <property type="taxonomic scope" value="Eukaryota"/>
</dbReference>
<evidence type="ECO:0000313" key="8">
    <source>
        <dbReference type="EMBL" id="EKX43259.1"/>
    </source>
</evidence>
<keyword evidence="4 6" id="KW-0472">Membrane</keyword>
<feature type="transmembrane region" description="Helical" evidence="6">
    <location>
        <begin position="82"/>
        <end position="110"/>
    </location>
</feature>
<feature type="compositionally biased region" description="Basic residues" evidence="5">
    <location>
        <begin position="362"/>
        <end position="373"/>
    </location>
</feature>
<keyword evidence="10" id="KW-1185">Reference proteome</keyword>
<organism evidence="8">
    <name type="scientific">Guillardia theta (strain CCMP2712)</name>
    <name type="common">Cryptophyte</name>
    <dbReference type="NCBI Taxonomy" id="905079"/>
    <lineage>
        <taxon>Eukaryota</taxon>
        <taxon>Cryptophyceae</taxon>
        <taxon>Pyrenomonadales</taxon>
        <taxon>Geminigeraceae</taxon>
        <taxon>Guillardia</taxon>
    </lineage>
</organism>
<evidence type="ECO:0000256" key="2">
    <source>
        <dbReference type="ARBA" id="ARBA00022692"/>
    </source>
</evidence>
<dbReference type="GO" id="GO:0005249">
    <property type="term" value="F:voltage-gated potassium channel activity"/>
    <property type="evidence" value="ECO:0007669"/>
    <property type="project" value="InterPro"/>
</dbReference>
<reference evidence="10" key="2">
    <citation type="submission" date="2012-11" db="EMBL/GenBank/DDBJ databases">
        <authorList>
            <person name="Kuo A."/>
            <person name="Curtis B.A."/>
            <person name="Tanifuji G."/>
            <person name="Burki F."/>
            <person name="Gruber A."/>
            <person name="Irimia M."/>
            <person name="Maruyama S."/>
            <person name="Arias M.C."/>
            <person name="Ball S.G."/>
            <person name="Gile G.H."/>
            <person name="Hirakawa Y."/>
            <person name="Hopkins J.F."/>
            <person name="Rensing S.A."/>
            <person name="Schmutz J."/>
            <person name="Symeonidi A."/>
            <person name="Elias M."/>
            <person name="Eveleigh R.J."/>
            <person name="Herman E.K."/>
            <person name="Klute M.J."/>
            <person name="Nakayama T."/>
            <person name="Obornik M."/>
            <person name="Reyes-Prieto A."/>
            <person name="Armbrust E.V."/>
            <person name="Aves S.J."/>
            <person name="Beiko R.G."/>
            <person name="Coutinho P."/>
            <person name="Dacks J.B."/>
            <person name="Durnford D.G."/>
            <person name="Fast N.M."/>
            <person name="Green B.R."/>
            <person name="Grisdale C."/>
            <person name="Hempe F."/>
            <person name="Henrissat B."/>
            <person name="Hoppner M.P."/>
            <person name="Ishida K.-I."/>
            <person name="Kim E."/>
            <person name="Koreny L."/>
            <person name="Kroth P.G."/>
            <person name="Liu Y."/>
            <person name="Malik S.-B."/>
            <person name="Maier U.G."/>
            <person name="McRose D."/>
            <person name="Mock T."/>
            <person name="Neilson J.A."/>
            <person name="Onodera N.T."/>
            <person name="Poole A.M."/>
            <person name="Pritham E.J."/>
            <person name="Richards T.A."/>
            <person name="Rocap G."/>
            <person name="Roy S.W."/>
            <person name="Sarai C."/>
            <person name="Schaack S."/>
            <person name="Shirato S."/>
            <person name="Slamovits C.H."/>
            <person name="Spencer D.F."/>
            <person name="Suzuki S."/>
            <person name="Worden A.Z."/>
            <person name="Zauner S."/>
            <person name="Barry K."/>
            <person name="Bell C."/>
            <person name="Bharti A.K."/>
            <person name="Crow J.A."/>
            <person name="Grimwood J."/>
            <person name="Kramer R."/>
            <person name="Lindquist E."/>
            <person name="Lucas S."/>
            <person name="Salamov A."/>
            <person name="McFadden G.I."/>
            <person name="Lane C.E."/>
            <person name="Keeling P.J."/>
            <person name="Gray M.W."/>
            <person name="Grigoriev I.V."/>
            <person name="Archibald J.M."/>
        </authorList>
    </citation>
    <scope>NUCLEOTIDE SEQUENCE</scope>
    <source>
        <strain evidence="10">CCMP2712</strain>
    </source>
</reference>
<evidence type="ECO:0000313" key="10">
    <source>
        <dbReference type="Proteomes" id="UP000011087"/>
    </source>
</evidence>
<evidence type="ECO:0000256" key="3">
    <source>
        <dbReference type="ARBA" id="ARBA00022989"/>
    </source>
</evidence>
<feature type="transmembrane region" description="Helical" evidence="6">
    <location>
        <begin position="240"/>
        <end position="260"/>
    </location>
</feature>
<dbReference type="AlphaFoldDB" id="L1J572"/>
<evidence type="ECO:0000256" key="5">
    <source>
        <dbReference type="SAM" id="MobiDB-lite"/>
    </source>
</evidence>
<dbReference type="InterPro" id="IPR003938">
    <property type="entry name" value="K_chnl_volt-dep_EAG/ELK/ERG"/>
</dbReference>
<gene>
    <name evidence="8" type="ORF">GUITHDRAFT_140581</name>
</gene>
<feature type="transmembrane region" description="Helical" evidence="6">
    <location>
        <begin position="321"/>
        <end position="339"/>
    </location>
</feature>
<evidence type="ECO:0000256" key="1">
    <source>
        <dbReference type="ARBA" id="ARBA00004141"/>
    </source>
</evidence>
<dbReference type="Proteomes" id="UP000011087">
    <property type="component" value="Unassembled WGS sequence"/>
</dbReference>
<dbReference type="STRING" id="905079.L1J572"/>
<dbReference type="InterPro" id="IPR005821">
    <property type="entry name" value="Ion_trans_dom"/>
</dbReference>
<dbReference type="SUPFAM" id="SSF81324">
    <property type="entry name" value="Voltage-gated potassium channels"/>
    <property type="match status" value="1"/>
</dbReference>
<dbReference type="Gene3D" id="1.10.287.70">
    <property type="match status" value="1"/>
</dbReference>
<dbReference type="RefSeq" id="XP_005830239.1">
    <property type="nucleotide sequence ID" value="XM_005830182.1"/>
</dbReference>
<keyword evidence="2 6" id="KW-0812">Transmembrane</keyword>
<feature type="transmembrane region" description="Helical" evidence="6">
    <location>
        <begin position="122"/>
        <end position="144"/>
    </location>
</feature>
<dbReference type="HOGENOM" id="CLU_742819_0_0_1"/>
<dbReference type="OrthoDB" id="417811at2759"/>
<accession>L1J572</accession>
<dbReference type="PRINTS" id="PR01463">
    <property type="entry name" value="EAGCHANLFMLY"/>
</dbReference>
<evidence type="ECO:0000259" key="7">
    <source>
        <dbReference type="Pfam" id="PF00520"/>
    </source>
</evidence>
<dbReference type="PANTHER" id="PTHR45743">
    <property type="entry name" value="POTASSIUM CHANNEL AKT1"/>
    <property type="match status" value="1"/>
</dbReference>
<dbReference type="OMA" id="HTIACIF"/>
<evidence type="ECO:0000313" key="9">
    <source>
        <dbReference type="EnsemblProtists" id="EKX43259"/>
    </source>
</evidence>
<keyword evidence="3 6" id="KW-1133">Transmembrane helix</keyword>
<comment type="subcellular location">
    <subcellularLocation>
        <location evidence="1">Membrane</location>
        <topology evidence="1">Multi-pass membrane protein</topology>
    </subcellularLocation>
</comment>
<proteinExistence type="predicted"/>
<dbReference type="EMBL" id="JH993011">
    <property type="protein sequence ID" value="EKX43259.1"/>
    <property type="molecule type" value="Genomic_DNA"/>
</dbReference>
<sequence>MKGRNKMLLSAQKQARQRLESSATVGSMTSLEASPQFRSNKLLEVRYKGEVRRAMGWKRRIFGIGPKLLGIPGSRMVHPESLFAQGVALLSALLLIYSAIVTPVIVGFYWHTDCFRSPTLEFDMLVDVFFLLEIAFTFFCGAMVKGRYCDDASTVASSYLRGSFCFDVITSIPVSWVEFFTLRKCEEGGGGSKSSLRVVRVVKPLRLFKLLRVIKAMKILAILDRIESYLNLPPFMFRMLRVFCIVVYVVHMTACTYWLVKELTHSREETDAWFLSLFSEGSGVEAGDLFHQYVLATYFINTIFSTVGFGDVAPDNSEERIFCVFAMYLGTIVFGTLLSEVHEEQGEDTSASPRLLAGKPRPPSHRASLHQLG</sequence>
<reference evidence="8 10" key="1">
    <citation type="journal article" date="2012" name="Nature">
        <title>Algal genomes reveal evolutionary mosaicism and the fate of nucleomorphs.</title>
        <authorList>
            <consortium name="DOE Joint Genome Institute"/>
            <person name="Curtis B.A."/>
            <person name="Tanifuji G."/>
            <person name="Burki F."/>
            <person name="Gruber A."/>
            <person name="Irimia M."/>
            <person name="Maruyama S."/>
            <person name="Arias M.C."/>
            <person name="Ball S.G."/>
            <person name="Gile G.H."/>
            <person name="Hirakawa Y."/>
            <person name="Hopkins J.F."/>
            <person name="Kuo A."/>
            <person name="Rensing S.A."/>
            <person name="Schmutz J."/>
            <person name="Symeonidi A."/>
            <person name="Elias M."/>
            <person name="Eveleigh R.J."/>
            <person name="Herman E.K."/>
            <person name="Klute M.J."/>
            <person name="Nakayama T."/>
            <person name="Obornik M."/>
            <person name="Reyes-Prieto A."/>
            <person name="Armbrust E.V."/>
            <person name="Aves S.J."/>
            <person name="Beiko R.G."/>
            <person name="Coutinho P."/>
            <person name="Dacks J.B."/>
            <person name="Durnford D.G."/>
            <person name="Fast N.M."/>
            <person name="Green B.R."/>
            <person name="Grisdale C.J."/>
            <person name="Hempel F."/>
            <person name="Henrissat B."/>
            <person name="Hoppner M.P."/>
            <person name="Ishida K."/>
            <person name="Kim E."/>
            <person name="Koreny L."/>
            <person name="Kroth P.G."/>
            <person name="Liu Y."/>
            <person name="Malik S.B."/>
            <person name="Maier U.G."/>
            <person name="McRose D."/>
            <person name="Mock T."/>
            <person name="Neilson J.A."/>
            <person name="Onodera N.T."/>
            <person name="Poole A.M."/>
            <person name="Pritham E.J."/>
            <person name="Richards T.A."/>
            <person name="Rocap G."/>
            <person name="Roy S.W."/>
            <person name="Sarai C."/>
            <person name="Schaack S."/>
            <person name="Shirato S."/>
            <person name="Slamovits C.H."/>
            <person name="Spencer D.F."/>
            <person name="Suzuki S."/>
            <person name="Worden A.Z."/>
            <person name="Zauner S."/>
            <person name="Barry K."/>
            <person name="Bell C."/>
            <person name="Bharti A.K."/>
            <person name="Crow J.A."/>
            <person name="Grimwood J."/>
            <person name="Kramer R."/>
            <person name="Lindquist E."/>
            <person name="Lucas S."/>
            <person name="Salamov A."/>
            <person name="McFadden G.I."/>
            <person name="Lane C.E."/>
            <person name="Keeling P.J."/>
            <person name="Gray M.W."/>
            <person name="Grigoriev I.V."/>
            <person name="Archibald J.M."/>
        </authorList>
    </citation>
    <scope>NUCLEOTIDE SEQUENCE</scope>
    <source>
        <strain evidence="8 10">CCMP2712</strain>
    </source>
</reference>
<reference evidence="9" key="3">
    <citation type="submission" date="2016-03" db="UniProtKB">
        <authorList>
            <consortium name="EnsemblProtists"/>
        </authorList>
    </citation>
    <scope>IDENTIFICATION</scope>
</reference>
<dbReference type="GO" id="GO:0016020">
    <property type="term" value="C:membrane"/>
    <property type="evidence" value="ECO:0007669"/>
    <property type="project" value="UniProtKB-SubCell"/>
</dbReference>
<name>L1J572_GUITC</name>
<evidence type="ECO:0000256" key="6">
    <source>
        <dbReference type="SAM" id="Phobius"/>
    </source>
</evidence>
<feature type="region of interest" description="Disordered" evidence="5">
    <location>
        <begin position="348"/>
        <end position="373"/>
    </location>
</feature>
<protein>
    <recommendedName>
        <fullName evidence="7">Ion transport domain-containing protein</fullName>
    </recommendedName>
</protein>
<dbReference type="EnsemblProtists" id="EKX43259">
    <property type="protein sequence ID" value="EKX43259"/>
    <property type="gene ID" value="GUITHDRAFT_140581"/>
</dbReference>
<dbReference type="KEGG" id="gtt:GUITHDRAFT_140581"/>
<dbReference type="GeneID" id="17299987"/>